<dbReference type="Gene3D" id="3.40.50.980">
    <property type="match status" value="10"/>
</dbReference>
<evidence type="ECO:0000256" key="8">
    <source>
        <dbReference type="ARBA" id="ARBA00023235"/>
    </source>
</evidence>
<dbReference type="GO" id="GO:0008610">
    <property type="term" value="P:lipid biosynthetic process"/>
    <property type="evidence" value="ECO:0007669"/>
    <property type="project" value="UniProtKB-ARBA"/>
</dbReference>
<dbReference type="SUPFAM" id="SSF47336">
    <property type="entry name" value="ACP-like"/>
    <property type="match status" value="5"/>
</dbReference>
<keyword evidence="9" id="KW-0511">Multifunctional enzyme</keyword>
<dbReference type="Gene3D" id="1.10.1200.10">
    <property type="entry name" value="ACP-like"/>
    <property type="match status" value="5"/>
</dbReference>
<evidence type="ECO:0000313" key="13">
    <source>
        <dbReference type="Proteomes" id="UP000516384"/>
    </source>
</evidence>
<evidence type="ECO:0000259" key="11">
    <source>
        <dbReference type="PROSITE" id="PS50075"/>
    </source>
</evidence>
<dbReference type="GO" id="GO:0017000">
    <property type="term" value="P:antibiotic biosynthetic process"/>
    <property type="evidence" value="ECO:0007669"/>
    <property type="project" value="UniProtKB-KW"/>
</dbReference>
<keyword evidence="8" id="KW-0413">Isomerase</keyword>
<dbReference type="InterPro" id="IPR023213">
    <property type="entry name" value="CAT-like_dom_sf"/>
</dbReference>
<dbReference type="SMART" id="SM00823">
    <property type="entry name" value="PKS_PP"/>
    <property type="match status" value="5"/>
</dbReference>
<dbReference type="InterPro" id="IPR009081">
    <property type="entry name" value="PP-bd_ACP"/>
</dbReference>
<dbReference type="InterPro" id="IPR020806">
    <property type="entry name" value="PKS_PP-bd"/>
</dbReference>
<dbReference type="PROSITE" id="PS00012">
    <property type="entry name" value="PHOSPHOPANTETHEINE"/>
    <property type="match status" value="3"/>
</dbReference>
<comment type="cofactor">
    <cofactor evidence="1">
        <name>pantetheine 4'-phosphate</name>
        <dbReference type="ChEBI" id="CHEBI:47942"/>
    </cofactor>
</comment>
<comment type="subunit">
    <text evidence="10">Large multienzyme complex composed of 4 subunits; LgrA, LgrB, LgrC and LgrD.</text>
</comment>
<dbReference type="CDD" id="cd19534">
    <property type="entry name" value="E_NRPS"/>
    <property type="match status" value="2"/>
</dbReference>
<dbReference type="InterPro" id="IPR001242">
    <property type="entry name" value="Condensation_dom"/>
</dbReference>
<dbReference type="Proteomes" id="UP000516384">
    <property type="component" value="Chromosome"/>
</dbReference>
<dbReference type="InterPro" id="IPR000873">
    <property type="entry name" value="AMP-dep_synth/lig_dom"/>
</dbReference>
<feature type="domain" description="Carrier" evidence="11">
    <location>
        <begin position="5347"/>
        <end position="5422"/>
    </location>
</feature>
<dbReference type="Pfam" id="PF00501">
    <property type="entry name" value="AMP-binding"/>
    <property type="match status" value="5"/>
</dbReference>
<dbReference type="CDD" id="cd19543">
    <property type="entry name" value="DCL_NRPS"/>
    <property type="match status" value="3"/>
</dbReference>
<dbReference type="FunFam" id="1.10.1200.10:FF:000005">
    <property type="entry name" value="Nonribosomal peptide synthetase 1"/>
    <property type="match status" value="5"/>
</dbReference>
<feature type="domain" description="Carrier" evidence="11">
    <location>
        <begin position="978"/>
        <end position="1052"/>
    </location>
</feature>
<feature type="domain" description="Carrier" evidence="11">
    <location>
        <begin position="4030"/>
        <end position="4105"/>
    </location>
</feature>
<dbReference type="FunFam" id="3.40.50.12780:FF:000012">
    <property type="entry name" value="Non-ribosomal peptide synthetase"/>
    <property type="match status" value="5"/>
</dbReference>
<organism evidence="12 13">
    <name type="scientific">Paenibacillus peoriae</name>
    <dbReference type="NCBI Taxonomy" id="59893"/>
    <lineage>
        <taxon>Bacteria</taxon>
        <taxon>Bacillati</taxon>
        <taxon>Bacillota</taxon>
        <taxon>Bacilli</taxon>
        <taxon>Bacillales</taxon>
        <taxon>Paenibacillaceae</taxon>
        <taxon>Paenibacillus</taxon>
    </lineage>
</organism>
<keyword evidence="7" id="KW-0045">Antibiotic biosynthesis</keyword>
<dbReference type="Gene3D" id="3.30.300.30">
    <property type="match status" value="5"/>
</dbReference>
<dbReference type="InterPro" id="IPR025110">
    <property type="entry name" value="AMP-bd_C"/>
</dbReference>
<dbReference type="EMBL" id="CP061172">
    <property type="protein sequence ID" value="QNR69666.1"/>
    <property type="molecule type" value="Genomic_DNA"/>
</dbReference>
<protein>
    <submittedName>
        <fullName evidence="12">Non-ribosomal peptide synthase/polyketide synthase</fullName>
    </submittedName>
</protein>
<feature type="domain" description="Carrier" evidence="11">
    <location>
        <begin position="6389"/>
        <end position="6463"/>
    </location>
</feature>
<dbReference type="Gene3D" id="3.30.559.10">
    <property type="entry name" value="Chloramphenicol acetyltransferase-like domain"/>
    <property type="match status" value="8"/>
</dbReference>
<dbReference type="FunFam" id="3.30.300.30:FF:000010">
    <property type="entry name" value="Enterobactin synthetase component F"/>
    <property type="match status" value="5"/>
</dbReference>
<dbReference type="GO" id="GO:0005829">
    <property type="term" value="C:cytosol"/>
    <property type="evidence" value="ECO:0007669"/>
    <property type="project" value="TreeGrafter"/>
</dbReference>
<evidence type="ECO:0000256" key="7">
    <source>
        <dbReference type="ARBA" id="ARBA00023194"/>
    </source>
</evidence>
<dbReference type="Pfam" id="PF00668">
    <property type="entry name" value="Condensation"/>
    <property type="match status" value="9"/>
</dbReference>
<dbReference type="Gene3D" id="2.30.38.10">
    <property type="entry name" value="Luciferase, Domain 3"/>
    <property type="match status" value="5"/>
</dbReference>
<dbReference type="FunFam" id="3.40.50.980:FF:000001">
    <property type="entry name" value="Non-ribosomal peptide synthetase"/>
    <property type="match status" value="5"/>
</dbReference>
<accession>A0A7H0YF08</accession>
<dbReference type="InterPro" id="IPR045851">
    <property type="entry name" value="AMP-bd_C_sf"/>
</dbReference>
<dbReference type="NCBIfam" id="NF004282">
    <property type="entry name" value="PRK05691.1"/>
    <property type="match status" value="8"/>
</dbReference>
<dbReference type="PROSITE" id="PS50075">
    <property type="entry name" value="CARRIER"/>
    <property type="match status" value="5"/>
</dbReference>
<dbReference type="PANTHER" id="PTHR45527:SF1">
    <property type="entry name" value="FATTY ACID SYNTHASE"/>
    <property type="match status" value="1"/>
</dbReference>
<dbReference type="InterPro" id="IPR006162">
    <property type="entry name" value="Ppantetheine_attach_site"/>
</dbReference>
<evidence type="ECO:0000313" key="12">
    <source>
        <dbReference type="EMBL" id="QNR69666.1"/>
    </source>
</evidence>
<reference evidence="12 13" key="1">
    <citation type="submission" date="2020-09" db="EMBL/GenBank/DDBJ databases">
        <title>Characterization of Paenibacillus peoriae strain ZF390 with broad-spectrum antimicrobial activity as a potential biocontrol agent.</title>
        <authorList>
            <person name="Li L."/>
            <person name="Zhao Y."/>
            <person name="Li B."/>
            <person name="Xie X."/>
        </authorList>
    </citation>
    <scope>NUCLEOTIDE SEQUENCE [LARGE SCALE GENOMIC DNA]</scope>
    <source>
        <strain evidence="12 13">ZF390</strain>
    </source>
</reference>
<keyword evidence="3" id="KW-0596">Phosphopantetheine</keyword>
<evidence type="ECO:0000256" key="1">
    <source>
        <dbReference type="ARBA" id="ARBA00001957"/>
    </source>
</evidence>
<dbReference type="GO" id="GO:0043041">
    <property type="term" value="P:amino acid activation for nonribosomal peptide biosynthetic process"/>
    <property type="evidence" value="ECO:0007669"/>
    <property type="project" value="TreeGrafter"/>
</dbReference>
<dbReference type="SUPFAM" id="SSF56801">
    <property type="entry name" value="Acetyl-CoA synthetase-like"/>
    <property type="match status" value="5"/>
</dbReference>
<dbReference type="GO" id="GO:0016874">
    <property type="term" value="F:ligase activity"/>
    <property type="evidence" value="ECO:0007669"/>
    <property type="project" value="UniProtKB-KW"/>
</dbReference>
<evidence type="ECO:0000256" key="5">
    <source>
        <dbReference type="ARBA" id="ARBA00022598"/>
    </source>
</evidence>
<dbReference type="NCBIfam" id="TIGR01720">
    <property type="entry name" value="NRPS-para261"/>
    <property type="match status" value="2"/>
</dbReference>
<evidence type="ECO:0000256" key="3">
    <source>
        <dbReference type="ARBA" id="ARBA00022450"/>
    </source>
</evidence>
<dbReference type="FunFam" id="3.30.559.10:FF:000012">
    <property type="entry name" value="Non-ribosomal peptide synthetase"/>
    <property type="match status" value="2"/>
</dbReference>
<evidence type="ECO:0000256" key="6">
    <source>
        <dbReference type="ARBA" id="ARBA00022737"/>
    </source>
</evidence>
<proteinExistence type="inferred from homology"/>
<dbReference type="SUPFAM" id="SSF52777">
    <property type="entry name" value="CoA-dependent acyltransferases"/>
    <property type="match status" value="16"/>
</dbReference>
<dbReference type="GO" id="GO:0044550">
    <property type="term" value="P:secondary metabolite biosynthetic process"/>
    <property type="evidence" value="ECO:0007669"/>
    <property type="project" value="UniProtKB-ARBA"/>
</dbReference>
<keyword evidence="4" id="KW-0597">Phosphoprotein</keyword>
<dbReference type="PANTHER" id="PTHR45527">
    <property type="entry name" value="NONRIBOSOMAL PEPTIDE SYNTHETASE"/>
    <property type="match status" value="1"/>
</dbReference>
<gene>
    <name evidence="12" type="ORF">IAQ67_12030</name>
</gene>
<comment type="similarity">
    <text evidence="2">Belongs to the ATP-dependent AMP-binding enzyme family.</text>
</comment>
<name>A0A7H0YF08_9BACL</name>
<evidence type="ECO:0000256" key="9">
    <source>
        <dbReference type="ARBA" id="ARBA00023268"/>
    </source>
</evidence>
<dbReference type="Pfam" id="PF13193">
    <property type="entry name" value="AMP-binding_C"/>
    <property type="match status" value="4"/>
</dbReference>
<dbReference type="InterPro" id="IPR020845">
    <property type="entry name" value="AMP-binding_CS"/>
</dbReference>
<dbReference type="FunFam" id="3.30.559.30:FF:000001">
    <property type="entry name" value="Non-ribosomal peptide synthetase"/>
    <property type="match status" value="2"/>
</dbReference>
<keyword evidence="5" id="KW-0436">Ligase</keyword>
<dbReference type="CDD" id="cd12117">
    <property type="entry name" value="A_NRPS_Srf_like"/>
    <property type="match status" value="1"/>
</dbReference>
<sequence length="7000" mass="791797">MDKGKVNDLAQVNIKDIYPLSPMQEGMLFHSILDAKSEAYFEQTVITFNEVLDVHLVQQSLQQLMNRYDIFRTIFMYKETERPLQIVLEERDALPVHFENISAFPEAEKREHFTAFLKAERQAGFDLEKDVPIRLALFQWDDESSRLVWNVHHIIMDGWCMGTVAQEFFTIYTSLRSGVPAQLDTVYPYSSFIQWLEQQDKEEAAAYWRGYLNGLENETILPGYNRPLNPIFEAERYTCKLGKELTQGMERIAKHYHTTVSTVFQTVWGLLLQMYNHSRDVVFGSVVSGRPDEVPGIENMVGLFINTIPTRITSDADQRFSVLLISVQNSNIESTQYSYSSLADIQNHTDLKQNLVRHIVVFENYPYSEELIHAEKGPDTLQVTDVEDIVQTNYDFNVIVVPGLQYEVTFSYNRLVYDENWIKLIAAHLKQGLEQIVQQPDLPISALEFLTTEEKSQVLSEFSGVQISYPSSDTIHLCFEKQVEKTPKATAIVCENSSLTYAELNERANRLARTLRSYGTTTDRLVGLMTDRSIDMVIGILAILKAGGAYVPIDPSYPEERIRYIFDDSGADLLLTQTHLVEKVKEAAFGGKVLVLDGDPTVYHMEGSNLEAVSGANDLAYVIYTSGTTGQPKGVMLEHHGLCNLKTYFDETLQISPSDHALLFASYAFDAACWEIFQALFCGATLYVPTSEIILNYNQFEQYMAEHKISVAALPPTYAVYLNPERMPDLRILFTAGSASSMELVNKWKDQVAYFNGYGPTENSVATSIWPVSEHPGAIDTISIGRPVPNHRVYMIDAHGHLLPAGVAGELCVSGPGLARGYLHRPELTAEQFVANPFVDGEAGYERMYRTGDLARWMPNGNIEYLGRIDQQVKIRGYRIELGEVEAALLKADRMQEVIVLAHANSQNQHELVAYYVAEREVTGSELRKQLSEELPNYMVPSHFVQMEQMPLTPNGKIDRKALPAPEQISRSTQKYRAPQTAEEQALVHVWEAVLGGGPVGLTDQFFDRGGDSIKAIQVSSRLLQAGYKLDIKDLFKYPEVAELATHLRVSDTQLADQEEIDGAVLLTPIQQWFVEQGQPVPDHFNQAVMLHREQGFEEEPLQQALTQLAVHHDALRMVFRKAEQGWEAWNRGVEEGALYDLEVADFKDVPIGPVLGQAIEARASTIQGSIRLNEGPLLKAGLFHCADGDHLLLAIHHMVVDGVSWRILLEDLTNAYEQAVRGEAIQLPAKTDSFQVWSERLSAYADSPEMESEHAYWEQVNELAAYESLRLSELLDSKKPLTINNTATLSLKFTKEETDQLLKQAHRAYNTEVNDLLLTALGMTLSTWTGSEQVAILLEGHGREDIMKDTDISRTVGWFTSQYPVLLRINREDDISGYIKRMKEMLRSIPHKGIGYGIWRYLSQNGPSGATYAEPQISFNYLGEFDQTLRHSETRMSPYSSGADVNEQTRMPCSLDVGGIVTDEMLELDIRYNTKVLQEDNVIKLARELKQNVLEVIRHCVSRERSELTPSDVLLPGLSLEALDQMVEQIQPDGELENIYPMTPMQKGMLFHNMLDSQSSAYVEQSTFELKGTLDLAAFSASLDSLVQRHSALRTNFRSDLQDEPLQVVYRNKRGELYVEDIREKEKVAQEQYIEEFARRDKQKGFNLEKDTLMRVSIFRTSDDSYHFVWSFHHIIMDGWCLSLVTNEVFGGYTALTEGKAPQLPVVTPYSRYIEWLEGQNRQEAAEYWSGYLQGHEETTVLPQAKTGKTKGYEAEYLEFDLGIDLTTALLQLAKQEQVTINTLMQTAWGVLLQKYNRTEDVVFGSVVSGRPANIAGVEQMIGLFINTIPVRIQGGTATAFTELMKQTQRQALSANVYDTFPLYEIQALTEQKQDLIKHIMIFENYPVEQQVEQLGSDGQNAFTILNAVATEQTNYDLNVVVMPGEGIKIRFMYNALSFDQTGIERLHGHFARLLEQISFNPYVRVEELELVTTTERQQITGEFNDTASVYPRNQTIQKLFEEQAARTPDHIAVALGHQSLTYRELNEKANRIAHTLQTAGVKANEPVGILTERSLDMISGTLAILKAGGAYVPIDSQYPEDRIRYMLEDSGAKLLLTQQDLLERCYFDGQIVNLNDDTSYSPDTSNLGIDGSGEHAAYVIYTSGSTGKPKGVVVEHQSVVRLVRNTDYVPFDESIRMLQTCAFVFDVSTFEIWGALLNGGELVLVHKDDLLDVAKLKETIRDHRITMMWLTTPLFNQLSQQDSKLFGDVKYLLVGGDVLSAPHINRVLRDNPDMNIINGYGPTENTTFSTTYHIKEEQLDSVPIGRPIRNSTAYVVDSAFNLQPIGAWGELVVGGDGVARGYLNRPDLTAERFLANPWVDGDRLYCTGDLVRWREDGTLEYAGRMDQQVKIRGYRIELGEVESAMLKIGRIQEVSVLAHATSQNQHELVAYYVAEREVTGSELRKQLSEELPNYMVPSYFVQMEQMPLTPNGKIDRKALPAPEQISRSTQEYRAPQTAEEQALAHVWEAVLGGGPVGLTDQFFDRGGDSIKAIQVSSRLLQAGYKLDIKDLFKYPEVAELATHLRVSDTQLADQEEVDGAVLLTPIQQWFVEQGQPVPDHFNQAVMLHREQGFEEESLRQALTQLAVHHDALRMVFRKAEQGWKAWNRRVKEGKLYDLEVADFKDVPIGPVLGQAIEARSSTIQSSIRLDEGPLLKAGLFHCADGDHLLLAIHHMVVDGVSWRILLEDLSNAYEQAVRGEAIQLPAKTDSFQVWSERLSAYADSPEMESEHAYWEQVNELAASESPQLPVSQVHSDRFMQQDMGIVNVRLTKEETDQLLKQAHRAYNTEVNDLLLTALGKTLSAWTGSEKVAILLEGHGREEIMKDTDISRTIGWFTSQYPVLLRINREDDISGHIKRMKEMLRSIPHKGIGYGIWRYLSQNGPSGATYAEPQISFNYLGEFDQTLQHSGMHFSPYSSGANTHELTQMSCVMDVGGLVTDGMLELSIQYNIKALQQNAAEQLAEQFKQNVLEVIQHCVSREHSELTPSDVLLSDLSLEELDRMVEQIQPDGELENIYPMTPMQKGMLFHNMLDSQSSAYVEQSTFELKGTLDLAAFSASLDLLVQRHSALRTNFRSDLQDEPLQVVYRNKRGELYVEDIREKEKSAQEQYIEEFTRRDQQRGFDLAKDLLMRVSILRTSDDSYHFVWSFHHIIMDGWCLSLVTNEVFGGYTALTEGKPPQLPVVTPYSRYIEWLEGQNRQEAAEYWNDYLRGYEETAVLPQAKTGKTQGYEAKYLEFDLGIDLTTALLQLAKQEQVTINTLMQTAWGVLLQKYNRTEDVVFGSVVSGRPADIAGVEQMIGLFINTVPVRIQGGQATAFTELMKQTQRQALASGTYETFPLYEIQAQAEQKVELINHIMVFENYPVDEQIEQLGEREEADFKITGAGAVEQTNYDFNIVVLPGETLRVHFGYNAQVYDYERVEQIRGHLLQLLEQIKINPAGRICELDILTPQEREQLLGAWCDTKAAYPREQMIHGLFEEQVKQTPEQVAVYFEGAQVTYRELNERANRLARTLRSNGVMADGLVGLMTERSTDMIVGILGILKAGGAYIPIDPTYPENRIRYMLDDSDTELLLTQQHLVEKVEFRGKVLLLDAEMDEATVDASTAKAKGEPVSVYHRDGTNLDAISGPHNLAYVIYTSGTTGQPKGVMLEHRGLCNLHTYFRETLRISGSDRVVSFASYSFDASIWEMLQALFNGATLCIPTSETILSYDKFEQYMADHRITITILPPTYAIYLNPERMPDLRILFTGGSAASPELLFKWKDHVTYYNAYGPTENSITTSIWPAPKGPEAGVSISIGRPVPNHRVYMVDAHGQLAPAGIPGELCVSGPGLARGYLHRPELTAEQFVTNPFAGGESGYERMYRTGDLARWMPDGNIEYLGRIDQQVKIRGYRIELGEVEAAMLKADRMQEVIVLAHANSQNQHELVAYYVAEREVTGSELRKMLNEELPNYMVPSHFIQLQNVPLTPNGKIDRKALPIPEVRLADHVAPRTWMEIKLADIWQDVLGLPQVGINENFFEIGGHSLRATTLTSRVRKDLNRPMDLQNIFEAPTIEQLAALLEEQDQITYTSIPVAEKRDTYPLSFAQTRMYVLHQLDPDGISYNTTSALRVIGPIDVNQVEEVFRQLISRHAALRTSFELVNGVPMQRVHDTNLFELEYATISELRTESNELMIENLAEEHARSFVRPFDLRIAPLLRVKLVKLGLDEEGQEPQHLLMLDMHHIVSDGVSIEILAGDFARLYSGEVLSPLRIQYTDYAVWQHSKTQQERIKSQGEYWLNRFSGDLPQLDLPTDFERPVTRCTKGDAVEFEMGQELTQCLKELAVHTDSTLYMVLMAAYTALLHYYTGQEDIIVGTPIAGRPHADLEPMLGMFVGTLALRNHPHAEQTFYNCIEDAKTCALQAYAHQDYPFEELVEKLDLKRDMSRNPLFDTMFVLQNMEKKEVKLDKLFFRSFDIDQVSAKFDLTLEVNEEEASIQLQFLYATSLFKRETVESMARHFVQLVKTVVANPNTKLGELTLISEEDKGILKKHRDTLKASRYWSTLLEGYEEAPQLPYANLMGRSPYQAEHLEINLDVERTVALQRIAQNEQVTINTLLQTAWGILLQKYNGTDDVVFACSISSPLTDILESKHSIGLGNRTLPVRIRTEAGANFIGLMRNVQQQTDESAVYEHLPMSEMVTTKVQQLALFGHRMVFETTLEEANTEQESYDLSIIVLQGDTLRIDFAYNAQVFDHQSVSQIQGHLLQLLDQIIANPDSLIETMDLLTKQEREHIIQVWGNTTAEYLREQTIHGLFEEQVLQTSDQTAVYFEGQQLTYHELNERANRLARTLRSYGVKADSLVSLMTERSVDMIVGILGILKAGGAYIPIDPTYPEERIRYMLDDSGTELLLTQQHLTEKVLFGGKVLVLDGEQDGVASDTRKADVRGEMLSVYHQNGSNLEAVSGPNDLAYVIYTSGTTGQPKGVMLEHHGLSNLKTYFEQKLSIGLSDRVVMFASYSFDTSCSEIIQSLLCGATLYIPSSETILNYERFEQYMAACRITIATLPPNYAVYLNPDRMPDLRVLLTAGSASTAELVSKWKDRVAYYNAYGPTENSVATSLWPVSEENSEVGGIISIGRPVSNHRVYMVDTHGNLSPAGVPGELCVSGPGLARGYLHRPELTKEKFVANLFAAEEVGYERMYRTGDLARWLPDGNIEYLGRIDHQVKIRGYRIELGEIEAQIIKVDGVKESIVMARADQQGDYHLAAYYVAEKEISGSMMLNLLNEKLPNYMVPSYFIQLQNMPLTPNGKIDRKALSAFEEHADLTAEYAAPRTAMEVKLAQIWREVLDIPSVGIHHNFFAIGGHSLRATALAAKIHKELNIELPLRYVFDFPTIEQMAQAVHELSPNPFAAIPVAELRDSYPASITQNRLYVLSSMNNYNMSAMLLMEGELNFLRLERALKQLIQRHDTLRTSFEFVDDKLVQRIHDHVDFTLEVMQGHGENEARAMMRQFIRPFDLGKAPLLRAALLQESPQRHWFMFDMHHVISDGVSMSILLNELPALYEEKTLPALRIQYKDYAVWQQGDIGSSWMEKQEGYWLKQMSGDIPILGIPVDFERPATRSTSGSTVSFAISPQEVDGLKQISLQAGATLFMVLLAAYKTLLFKYSGQEDIVVGTPIAGRQHHDLQPVVGMFVNTLALRSFPEGDKSFYEYVQEVKDQVLDAFEHQDYPFELLVEKLNVQRDLSRNPLFDTLFELDNMDSGTTEFQDLQVTLCPGEQNMAKFDLTLTAMESSEGLVFSFTYADSLYKRSTIKRMADHFIQLIKAVADDPQTKLSEIEIITPQEIEMILDVWGNTAVNYPCEKTIHQLFEEQVEKTPDQVAVVFGDSQITYNELNVRANQLARVLRAEGVQADQLVGMIMERSIEMIVGIFGILKAGGGYVPIDPEFPQERMLYMLQDSHIKFMVAMPEMAAKVPSDVLVISPDSHRLSAEDCSNLAEVCDPGHLAYVMYTSGTTGKPKGVMIQHSNVVNMTTAFRQQVYKKYKSPMRMAWLSPYVFDASVKQIFPCLLLGHALHVVPREISTNGHRLADYFRSQRIDFTDGTPAHMHLLTEMQDSVADLNVQHFIFGAEALPGHLVKTFLSTRPGYRPQITNVYGPTECCVDTTAYDIDGETMTAWTHTVPIGKPMANQHVYIMDMNRKLVPIGIAGEIYIGGDGVGRGYMGNRELTDEKFIADPFKPGKRMYRTGDLARWMADGNIEYLGRMDHQVKIRGYRIELGEVEAQIMNLPAIRKAVVIARENESGQKDLCAYFVADRDLTIQELKAALVPNLPMYMLPSYFVQLEKMPLTTNGKIDRKSLPAPDGDIQTGVEYAAPRNGMERHMVDIWKQNLGVSIVGIDDNYFDLGGHSLKAIQLVSQAQAVGIEIGINQVFQYQTIRQMSEYMRADTSMSCMLTRDIAEAIDIIEKAYDVHAHFQSTAVEGRDQLTLHIDPFDPIQAEALKKVILARLHPDLHPHHLLPFEAAAQVPDCEKLYTDTMVDDEAVKRHAEEWLEHLLRMNDQWNSMMLAGEPLQRYALAPAQHYHLEHPQSSGGVIPFDSYLLDVERLSAIMQRLIERHELFRSVLVQTDVGWEWEMLSMKERMDIPMIDLSNYGAEMQNRILSHILPAFFMNPYETTGNLLYRIALVRLNLRDHLLLLPCSHLIYDGMSGEVVKSELYRAYDDMSNVKGQLAGSYRDYVSQVRKGPQGMGDQEIVEKFRLSAFAAASDAVVLAIDERNHTTGTDVTVELADWNDSNAIGDMWDLAIRLANRFFRRYLQVDEIPILLTNYGRAYEEKQYFDIIGEFIDQIPVLLTDADEHGHEIRNSMQLAVARNLNFLNLIYNDEMASLYPQSNRYLKHSLNKLPIVFNYLGEASDKYQLFKNIEPEERDIYRDSIIFFTVQHVENVLQISLELPFEENPETVKAMLETELANLLVTDGNGIMST</sequence>
<dbReference type="InterPro" id="IPR036736">
    <property type="entry name" value="ACP-like_sf"/>
</dbReference>
<dbReference type="InterPro" id="IPR010071">
    <property type="entry name" value="AA_adenyl_dom"/>
</dbReference>
<evidence type="ECO:0000256" key="4">
    <source>
        <dbReference type="ARBA" id="ARBA00022553"/>
    </source>
</evidence>
<dbReference type="InterPro" id="IPR010060">
    <property type="entry name" value="NRPS_synth"/>
</dbReference>
<evidence type="ECO:0000256" key="10">
    <source>
        <dbReference type="ARBA" id="ARBA00063614"/>
    </source>
</evidence>
<dbReference type="Pfam" id="PF00550">
    <property type="entry name" value="PP-binding"/>
    <property type="match status" value="5"/>
</dbReference>
<keyword evidence="6" id="KW-0677">Repeat</keyword>
<dbReference type="GO" id="GO:0031177">
    <property type="term" value="F:phosphopantetheine binding"/>
    <property type="evidence" value="ECO:0007669"/>
    <property type="project" value="InterPro"/>
</dbReference>
<dbReference type="CDD" id="cd19531">
    <property type="entry name" value="LCL_NRPS-like"/>
    <property type="match status" value="2"/>
</dbReference>
<evidence type="ECO:0000256" key="2">
    <source>
        <dbReference type="ARBA" id="ARBA00006432"/>
    </source>
</evidence>
<dbReference type="NCBIfam" id="NF003417">
    <property type="entry name" value="PRK04813.1"/>
    <property type="match status" value="5"/>
</dbReference>
<dbReference type="PROSITE" id="PS00455">
    <property type="entry name" value="AMP_BINDING"/>
    <property type="match status" value="5"/>
</dbReference>
<dbReference type="NCBIfam" id="TIGR01733">
    <property type="entry name" value="AA-adenyl-dom"/>
    <property type="match status" value="5"/>
</dbReference>
<dbReference type="Gene3D" id="3.30.559.30">
    <property type="entry name" value="Nonribosomal peptide synthetase, condensation domain"/>
    <property type="match status" value="8"/>
</dbReference>
<dbReference type="GO" id="GO:0016853">
    <property type="term" value="F:isomerase activity"/>
    <property type="evidence" value="ECO:0007669"/>
    <property type="project" value="UniProtKB-KW"/>
</dbReference>
<feature type="domain" description="Carrier" evidence="11">
    <location>
        <begin position="2496"/>
        <end position="2570"/>
    </location>
</feature>
<dbReference type="FunFam" id="2.30.38.10:FF:000001">
    <property type="entry name" value="Non-ribosomal peptide synthetase PvdI"/>
    <property type="match status" value="5"/>
</dbReference>